<reference evidence="2" key="1">
    <citation type="submission" date="2022-04" db="EMBL/GenBank/DDBJ databases">
        <title>Complete genome sequences of Ezakiella coagulans and Fenollaria massiliensis.</title>
        <authorList>
            <person name="France M.T."/>
            <person name="Clifford J."/>
            <person name="Narina S."/>
            <person name="Rutt L."/>
            <person name="Ravel J."/>
        </authorList>
    </citation>
    <scope>NUCLEOTIDE SEQUENCE</scope>
    <source>
        <strain evidence="2">C0061C2</strain>
    </source>
</reference>
<accession>A0A9E7DID3</accession>
<dbReference type="AlphaFoldDB" id="A0A9E7DID3"/>
<feature type="domain" description="N-acetyltransferase" evidence="1">
    <location>
        <begin position="30"/>
        <end position="116"/>
    </location>
</feature>
<gene>
    <name evidence="2" type="ORF">M1R53_05395</name>
</gene>
<protein>
    <submittedName>
        <fullName evidence="2">GNAT family N-acetyltransferase</fullName>
        <ecNumber evidence="2">2.3.1.-</ecNumber>
    </submittedName>
</protein>
<dbReference type="Pfam" id="PF13302">
    <property type="entry name" value="Acetyltransf_3"/>
    <property type="match status" value="1"/>
</dbReference>
<keyword evidence="2" id="KW-0808">Transferase</keyword>
<keyword evidence="3" id="KW-1185">Reference proteome</keyword>
<name>A0A9E7DID3_9FIRM</name>
<dbReference type="EMBL" id="CP096649">
    <property type="protein sequence ID" value="UQK58677.1"/>
    <property type="molecule type" value="Genomic_DNA"/>
</dbReference>
<keyword evidence="2" id="KW-0012">Acyltransferase</keyword>
<proteinExistence type="predicted"/>
<dbReference type="GO" id="GO:0016747">
    <property type="term" value="F:acyltransferase activity, transferring groups other than amino-acyl groups"/>
    <property type="evidence" value="ECO:0007669"/>
    <property type="project" value="InterPro"/>
</dbReference>
<dbReference type="SUPFAM" id="SSF55729">
    <property type="entry name" value="Acyl-CoA N-acyltransferases (Nat)"/>
    <property type="match status" value="1"/>
</dbReference>
<evidence type="ECO:0000259" key="1">
    <source>
        <dbReference type="Pfam" id="PF13302"/>
    </source>
</evidence>
<evidence type="ECO:0000313" key="3">
    <source>
        <dbReference type="Proteomes" id="UP000831151"/>
    </source>
</evidence>
<dbReference type="InterPro" id="IPR000182">
    <property type="entry name" value="GNAT_dom"/>
</dbReference>
<sequence length="149" mass="17116">MFCNTDDLKDNEIYLHLRKTCGAQPEKAWLPAYYFDICLLDGTKVGVCDLRIGHNSNTYIGGNIGYVVDEPYRGHHYAMKACKLLFNLAKKHEMDYLIIACKPDNIPSYRTCELLGGELIEVKDVPQDHDLRKQGYTNVNIYRIDLNIL</sequence>
<dbReference type="KEGG" id="fms:M1R53_05395"/>
<dbReference type="EC" id="2.3.1.-" evidence="2"/>
<evidence type="ECO:0000313" key="2">
    <source>
        <dbReference type="EMBL" id="UQK58677.1"/>
    </source>
</evidence>
<dbReference type="RefSeq" id="WP_249242264.1">
    <property type="nucleotide sequence ID" value="NZ_CP096649.1"/>
</dbReference>
<dbReference type="Gene3D" id="3.40.630.30">
    <property type="match status" value="1"/>
</dbReference>
<dbReference type="Proteomes" id="UP000831151">
    <property type="component" value="Chromosome"/>
</dbReference>
<dbReference type="InterPro" id="IPR016181">
    <property type="entry name" value="Acyl_CoA_acyltransferase"/>
</dbReference>
<organism evidence="2 3">
    <name type="scientific">Fenollaria massiliensis</name>
    <dbReference type="NCBI Taxonomy" id="938288"/>
    <lineage>
        <taxon>Bacteria</taxon>
        <taxon>Bacillati</taxon>
        <taxon>Bacillota</taxon>
        <taxon>Clostridia</taxon>
        <taxon>Eubacteriales</taxon>
        <taxon>Fenollaria</taxon>
    </lineage>
</organism>